<dbReference type="EMBL" id="JAAMOZ010000001">
    <property type="protein sequence ID" value="NIH57275.1"/>
    <property type="molecule type" value="Genomic_DNA"/>
</dbReference>
<proteinExistence type="predicted"/>
<dbReference type="RefSeq" id="WP_167166835.1">
    <property type="nucleotide sequence ID" value="NZ_BAAAOO010000008.1"/>
</dbReference>
<dbReference type="Proteomes" id="UP000749311">
    <property type="component" value="Unassembled WGS sequence"/>
</dbReference>
<keyword evidence="2" id="KW-1185">Reference proteome</keyword>
<name>A0ABX0SFV6_9ACTN</name>
<accession>A0ABX0SFV6</accession>
<evidence type="ECO:0000313" key="2">
    <source>
        <dbReference type="Proteomes" id="UP000749311"/>
    </source>
</evidence>
<comment type="caution">
    <text evidence="1">The sequence shown here is derived from an EMBL/GenBank/DDBJ whole genome shotgun (WGS) entry which is preliminary data.</text>
</comment>
<protein>
    <submittedName>
        <fullName evidence="1">Mono/diheme cytochrome c family protein</fullName>
    </submittedName>
</protein>
<organism evidence="1 2">
    <name type="scientific">Brooklawnia cerclae</name>
    <dbReference type="NCBI Taxonomy" id="349934"/>
    <lineage>
        <taxon>Bacteria</taxon>
        <taxon>Bacillati</taxon>
        <taxon>Actinomycetota</taxon>
        <taxon>Actinomycetes</taxon>
        <taxon>Propionibacteriales</taxon>
        <taxon>Propionibacteriaceae</taxon>
        <taxon>Brooklawnia</taxon>
    </lineage>
</organism>
<sequence length="80" mass="9066">MSYTAEDRAFDAQWEDLTDRARGAEQEEARLDEIAAMHRQTCLVCHGTGHVLVEIGDGGMWYDPCPVLEDEAIASSRRRR</sequence>
<evidence type="ECO:0000313" key="1">
    <source>
        <dbReference type="EMBL" id="NIH57275.1"/>
    </source>
</evidence>
<reference evidence="1 2" key="1">
    <citation type="submission" date="2020-02" db="EMBL/GenBank/DDBJ databases">
        <title>Sequencing the genomes of 1000 actinobacteria strains.</title>
        <authorList>
            <person name="Klenk H.-P."/>
        </authorList>
    </citation>
    <scope>NUCLEOTIDE SEQUENCE [LARGE SCALE GENOMIC DNA]</scope>
    <source>
        <strain evidence="1 2">DSM 19609</strain>
    </source>
</reference>
<gene>
    <name evidence="1" type="ORF">FB473_001920</name>
</gene>